<organism evidence="2 3">
    <name type="scientific">Hibiscus sabdariffa</name>
    <name type="common">roselle</name>
    <dbReference type="NCBI Taxonomy" id="183260"/>
    <lineage>
        <taxon>Eukaryota</taxon>
        <taxon>Viridiplantae</taxon>
        <taxon>Streptophyta</taxon>
        <taxon>Embryophyta</taxon>
        <taxon>Tracheophyta</taxon>
        <taxon>Spermatophyta</taxon>
        <taxon>Magnoliopsida</taxon>
        <taxon>eudicotyledons</taxon>
        <taxon>Gunneridae</taxon>
        <taxon>Pentapetalae</taxon>
        <taxon>rosids</taxon>
        <taxon>malvids</taxon>
        <taxon>Malvales</taxon>
        <taxon>Malvaceae</taxon>
        <taxon>Malvoideae</taxon>
        <taxon>Hibiscus</taxon>
    </lineage>
</organism>
<feature type="region of interest" description="Disordered" evidence="1">
    <location>
        <begin position="22"/>
        <end position="43"/>
    </location>
</feature>
<dbReference type="EMBL" id="JBBPBN010000041">
    <property type="protein sequence ID" value="KAK8998719.1"/>
    <property type="molecule type" value="Genomic_DNA"/>
</dbReference>
<name>A0ABR2QDV1_9ROSI</name>
<dbReference type="Proteomes" id="UP001396334">
    <property type="component" value="Unassembled WGS sequence"/>
</dbReference>
<protein>
    <recommendedName>
        <fullName evidence="4">No apical meristem-associated C-terminal domain-containing protein</fullName>
    </recommendedName>
</protein>
<reference evidence="2 3" key="1">
    <citation type="journal article" date="2024" name="G3 (Bethesda)">
        <title>Genome assembly of Hibiscus sabdariffa L. provides insights into metabolisms of medicinal natural products.</title>
        <authorList>
            <person name="Kim T."/>
        </authorList>
    </citation>
    <scope>NUCLEOTIDE SEQUENCE [LARGE SCALE GENOMIC DNA]</scope>
    <source>
        <strain evidence="2">TK-2024</strain>
        <tissue evidence="2">Old leaves</tissue>
    </source>
</reference>
<evidence type="ECO:0000256" key="1">
    <source>
        <dbReference type="SAM" id="MobiDB-lite"/>
    </source>
</evidence>
<evidence type="ECO:0008006" key="4">
    <source>
        <dbReference type="Google" id="ProtNLM"/>
    </source>
</evidence>
<evidence type="ECO:0000313" key="3">
    <source>
        <dbReference type="Proteomes" id="UP001396334"/>
    </source>
</evidence>
<gene>
    <name evidence="2" type="ORF">V6N11_084102</name>
</gene>
<accession>A0ABR2QDV1</accession>
<evidence type="ECO:0000313" key="2">
    <source>
        <dbReference type="EMBL" id="KAK8998719.1"/>
    </source>
</evidence>
<comment type="caution">
    <text evidence="2">The sequence shown here is derived from an EMBL/GenBank/DDBJ whole genome shotgun (WGS) entry which is preliminary data.</text>
</comment>
<proteinExistence type="predicted"/>
<keyword evidence="3" id="KW-1185">Reference proteome</keyword>
<sequence length="105" mass="11737">MPIANCLPRHWKYMTKIVRAGRKNKGNVDESGGPQSSDEIESPSLEITDIEKANHYLVSKSKAVDEANLVNKAQLEILEGEKERHLALIHELETVPLDLEGKYSA</sequence>